<dbReference type="InterPro" id="IPR010921">
    <property type="entry name" value="Trp_repressor/repl_initiator"/>
</dbReference>
<dbReference type="PANTHER" id="PTHR46889:SF4">
    <property type="entry name" value="TRANSPOSASE INSO FOR INSERTION SEQUENCE ELEMENT IS911B-RELATED"/>
    <property type="match status" value="1"/>
</dbReference>
<evidence type="ECO:0000256" key="2">
    <source>
        <dbReference type="SAM" id="MobiDB-lite"/>
    </source>
</evidence>
<proteinExistence type="predicted"/>
<dbReference type="GO" id="GO:0015074">
    <property type="term" value="P:DNA integration"/>
    <property type="evidence" value="ECO:0007669"/>
    <property type="project" value="InterPro"/>
</dbReference>
<evidence type="ECO:0000313" key="4">
    <source>
        <dbReference type="EMBL" id="MEC1180688.1"/>
    </source>
</evidence>
<organism evidence="4 5">
    <name type="scientific">Metasolibacillus meyeri</name>
    <dbReference type="NCBI Taxonomy" id="1071052"/>
    <lineage>
        <taxon>Bacteria</taxon>
        <taxon>Bacillati</taxon>
        <taxon>Bacillota</taxon>
        <taxon>Bacilli</taxon>
        <taxon>Bacillales</taxon>
        <taxon>Caryophanaceae</taxon>
        <taxon>Metasolibacillus</taxon>
    </lineage>
</organism>
<dbReference type="InterPro" id="IPR036388">
    <property type="entry name" value="WH-like_DNA-bd_sf"/>
</dbReference>
<sequence length="524" mass="61503">MPKKSFSSDVKILALQYLKEGHYTIKEICKMFSVTDITLLQWRALYQFGGVEALTRPAKNKVYPKELKQSAIEDYLSGKYSMFDILAKYGISSLSVFKKWLKIYTSHSELKDSGKGMSQTMTKGRKTTLEERIEIAKACLANRKNYQETAAQYEVSYQQVYQWVRKLEESGDQALEDRRGRTKPTEERTPEEELRLKIQQMERENERLRAENLPFKKVRGNRKEASLSKIRIQSCYMAIQELAENEKLSIVLLCEIAEVSRAAYYKWLKRQPSVRERENEQLVESILHLYSQVNGIYGYRRITRTINRKREEEGLAKINKKRIYRLMQICGLEAVIRRKPKRYRKSKPEYVAENILARGFTAEKPNQKWCTDVTEFKYGKGKKAYLSAIIDLHDNSIVSYVLGHSNNNRLVYDTMIPAIQGLKEGEQPLIHSDRGYQYTSKFFKRMTEEANMVHSMSRVGHCIDNGPIEAFWGTLKVEKYYLNKYETYEALKEAIDTYIWFYHNERYQERLNGLSPLEYRAQAA</sequence>
<dbReference type="SUPFAM" id="SSF46689">
    <property type="entry name" value="Homeodomain-like"/>
    <property type="match status" value="1"/>
</dbReference>
<dbReference type="InterPro" id="IPR025948">
    <property type="entry name" value="HTH-like_dom"/>
</dbReference>
<dbReference type="RefSeq" id="WP_326125190.1">
    <property type="nucleotide sequence ID" value="NZ_JARSFG010000040.1"/>
</dbReference>
<accession>A0AAW9NWD2</accession>
<dbReference type="SUPFAM" id="SSF48295">
    <property type="entry name" value="TrpR-like"/>
    <property type="match status" value="2"/>
</dbReference>
<dbReference type="Pfam" id="PF13333">
    <property type="entry name" value="rve_2"/>
    <property type="match status" value="1"/>
</dbReference>
<evidence type="ECO:0000259" key="3">
    <source>
        <dbReference type="PROSITE" id="PS50994"/>
    </source>
</evidence>
<dbReference type="Pfam" id="PF00665">
    <property type="entry name" value="rve"/>
    <property type="match status" value="1"/>
</dbReference>
<evidence type="ECO:0000313" key="5">
    <source>
        <dbReference type="Proteomes" id="UP001344888"/>
    </source>
</evidence>
<feature type="domain" description="Integrase catalytic" evidence="3">
    <location>
        <begin position="361"/>
        <end position="524"/>
    </location>
</feature>
<dbReference type="InterPro" id="IPR036397">
    <property type="entry name" value="RNaseH_sf"/>
</dbReference>
<gene>
    <name evidence="4" type="ORF">P9B03_19685</name>
</gene>
<protein>
    <submittedName>
        <fullName evidence="4">IS3 family transposase</fullName>
    </submittedName>
</protein>
<dbReference type="InterPro" id="IPR012337">
    <property type="entry name" value="RNaseH-like_sf"/>
</dbReference>
<feature type="region of interest" description="Disordered" evidence="2">
    <location>
        <begin position="174"/>
        <end position="193"/>
    </location>
</feature>
<dbReference type="InterPro" id="IPR009057">
    <property type="entry name" value="Homeodomain-like_sf"/>
</dbReference>
<name>A0AAW9NWD2_9BACL</name>
<keyword evidence="5" id="KW-1185">Reference proteome</keyword>
<evidence type="ECO:0000256" key="1">
    <source>
        <dbReference type="ARBA" id="ARBA00002286"/>
    </source>
</evidence>
<dbReference type="InterPro" id="IPR050900">
    <property type="entry name" value="Transposase_IS3/IS150/IS904"/>
</dbReference>
<reference evidence="4 5" key="1">
    <citation type="submission" date="2023-03" db="EMBL/GenBank/DDBJ databases">
        <title>Bacillus Genome Sequencing.</title>
        <authorList>
            <person name="Dunlap C."/>
        </authorList>
    </citation>
    <scope>NUCLEOTIDE SEQUENCE [LARGE SCALE GENOMIC DNA]</scope>
    <source>
        <strain evidence="4 5">B-59205</strain>
    </source>
</reference>
<dbReference type="InterPro" id="IPR048020">
    <property type="entry name" value="Transpos_IS3"/>
</dbReference>
<dbReference type="Pfam" id="PF13276">
    <property type="entry name" value="HTH_21"/>
    <property type="match status" value="1"/>
</dbReference>
<dbReference type="NCBIfam" id="NF033516">
    <property type="entry name" value="transpos_IS3"/>
    <property type="match status" value="1"/>
</dbReference>
<dbReference type="Gene3D" id="3.30.420.10">
    <property type="entry name" value="Ribonuclease H-like superfamily/Ribonuclease H"/>
    <property type="match status" value="1"/>
</dbReference>
<dbReference type="AlphaFoldDB" id="A0AAW9NWD2"/>
<comment type="function">
    <text evidence="1">Involved in the transposition of the insertion sequence.</text>
</comment>
<dbReference type="InterPro" id="IPR055247">
    <property type="entry name" value="InsJ-like_HTH"/>
</dbReference>
<dbReference type="Proteomes" id="UP001344888">
    <property type="component" value="Unassembled WGS sequence"/>
</dbReference>
<dbReference type="SUPFAM" id="SSF53098">
    <property type="entry name" value="Ribonuclease H-like"/>
    <property type="match status" value="1"/>
</dbReference>
<dbReference type="Pfam" id="PF13518">
    <property type="entry name" value="HTH_28"/>
    <property type="match status" value="2"/>
</dbReference>
<dbReference type="InterPro" id="IPR001584">
    <property type="entry name" value="Integrase_cat-core"/>
</dbReference>
<comment type="caution">
    <text evidence="4">The sequence shown here is derived from an EMBL/GenBank/DDBJ whole genome shotgun (WGS) entry which is preliminary data.</text>
</comment>
<dbReference type="GO" id="GO:0043565">
    <property type="term" value="F:sequence-specific DNA binding"/>
    <property type="evidence" value="ECO:0007669"/>
    <property type="project" value="InterPro"/>
</dbReference>
<dbReference type="PANTHER" id="PTHR46889">
    <property type="entry name" value="TRANSPOSASE INSF FOR INSERTION SEQUENCE IS3B-RELATED"/>
    <property type="match status" value="1"/>
</dbReference>
<dbReference type="EMBL" id="JARSFG010000040">
    <property type="protein sequence ID" value="MEC1180688.1"/>
    <property type="molecule type" value="Genomic_DNA"/>
</dbReference>
<dbReference type="Gene3D" id="1.10.10.10">
    <property type="entry name" value="Winged helix-like DNA-binding domain superfamily/Winged helix DNA-binding domain"/>
    <property type="match status" value="2"/>
</dbReference>
<dbReference type="PROSITE" id="PS50994">
    <property type="entry name" value="INTEGRASE"/>
    <property type="match status" value="1"/>
</dbReference>